<dbReference type="AlphaFoldDB" id="A0A3S0P6J7"/>
<dbReference type="Pfam" id="PF06279">
    <property type="entry name" value="DUF1033"/>
    <property type="match status" value="1"/>
</dbReference>
<protein>
    <submittedName>
        <fullName evidence="1">DUF1033 family protein</fullName>
    </submittedName>
</protein>
<dbReference type="InterPro" id="IPR010434">
    <property type="entry name" value="DUF1033"/>
</dbReference>
<reference evidence="1 2" key="1">
    <citation type="submission" date="2018-12" db="EMBL/GenBank/DDBJ databases">
        <title>Lysinibacillus antri sp. nov., isolated from a cave soil.</title>
        <authorList>
            <person name="Narsing Rao M.P."/>
            <person name="Zhang H."/>
            <person name="Dong Z.-Y."/>
            <person name="Niu X.-K."/>
            <person name="Zhang K."/>
            <person name="Fang B.-Z."/>
            <person name="Kang Y.-Q."/>
            <person name="Xiao M."/>
            <person name="Li W.-J."/>
        </authorList>
    </citation>
    <scope>NUCLEOTIDE SEQUENCE [LARGE SCALE GENOMIC DNA]</scope>
    <source>
        <strain evidence="1 2">SYSU K30002</strain>
    </source>
</reference>
<name>A0A3S0P6J7_9BACI</name>
<evidence type="ECO:0000313" key="1">
    <source>
        <dbReference type="EMBL" id="RUL53981.1"/>
    </source>
</evidence>
<dbReference type="RefSeq" id="WP_126658544.1">
    <property type="nucleotide sequence ID" value="NZ_RYYR01000008.1"/>
</dbReference>
<gene>
    <name evidence="1" type="ORF">EK386_07590</name>
</gene>
<organism evidence="1 2">
    <name type="scientific">Lysinibacillus antri</name>
    <dbReference type="NCBI Taxonomy" id="2498145"/>
    <lineage>
        <taxon>Bacteria</taxon>
        <taxon>Bacillati</taxon>
        <taxon>Bacillota</taxon>
        <taxon>Bacilli</taxon>
        <taxon>Bacillales</taxon>
        <taxon>Bacillaceae</taxon>
        <taxon>Lysinibacillus</taxon>
    </lineage>
</organism>
<keyword evidence="2" id="KW-1185">Reference proteome</keyword>
<comment type="caution">
    <text evidence="1">The sequence shown here is derived from an EMBL/GenBank/DDBJ whole genome shotgun (WGS) entry which is preliminary data.</text>
</comment>
<sequence length="90" mass="11041">MYKLIYMKADFEPWWKFDGWESNIVTTHVYNTEEQFNIALNNMLDDFRNKYDHEESREGKYYAFWSKDECEYCEACEDDAQIFHGIIIEK</sequence>
<evidence type="ECO:0000313" key="2">
    <source>
        <dbReference type="Proteomes" id="UP000287910"/>
    </source>
</evidence>
<dbReference type="EMBL" id="RYYR01000008">
    <property type="protein sequence ID" value="RUL53981.1"/>
    <property type="molecule type" value="Genomic_DNA"/>
</dbReference>
<dbReference type="Proteomes" id="UP000287910">
    <property type="component" value="Unassembled WGS sequence"/>
</dbReference>
<accession>A0A3S0P6J7</accession>
<proteinExistence type="predicted"/>